<keyword evidence="7" id="KW-0328">Glycosyltransferase</keyword>
<evidence type="ECO:0000256" key="3">
    <source>
        <dbReference type="ARBA" id="ARBA00009337"/>
    </source>
</evidence>
<feature type="transmembrane region" description="Helical" evidence="12">
    <location>
        <begin position="622"/>
        <end position="639"/>
    </location>
</feature>
<evidence type="ECO:0000256" key="5">
    <source>
        <dbReference type="ARBA" id="ARBA00022475"/>
    </source>
</evidence>
<dbReference type="InterPro" id="IPR029044">
    <property type="entry name" value="Nucleotide-diphossugar_trans"/>
</dbReference>
<proteinExistence type="inferred from homology"/>
<dbReference type="EMBL" id="CAMXCM010000008">
    <property type="protein sequence ID" value="CAI3955319.1"/>
    <property type="molecule type" value="Genomic_DNA"/>
</dbReference>
<evidence type="ECO:0000256" key="12">
    <source>
        <dbReference type="SAM" id="Phobius"/>
    </source>
</evidence>
<accession>A0A9W4TPV4</accession>
<evidence type="ECO:0000256" key="9">
    <source>
        <dbReference type="ARBA" id="ARBA00022692"/>
    </source>
</evidence>
<evidence type="ECO:0000256" key="7">
    <source>
        <dbReference type="ARBA" id="ARBA00022676"/>
    </source>
</evidence>
<organism evidence="14 16">
    <name type="scientific">Commensalibacter communis</name>
    <dbReference type="NCBI Taxonomy" id="2972786"/>
    <lineage>
        <taxon>Bacteria</taxon>
        <taxon>Pseudomonadati</taxon>
        <taxon>Pseudomonadota</taxon>
        <taxon>Alphaproteobacteria</taxon>
        <taxon>Acetobacterales</taxon>
        <taxon>Acetobacteraceae</taxon>
    </lineage>
</organism>
<evidence type="ECO:0000256" key="10">
    <source>
        <dbReference type="ARBA" id="ARBA00022989"/>
    </source>
</evidence>
<feature type="transmembrane region" description="Helical" evidence="12">
    <location>
        <begin position="490"/>
        <end position="511"/>
    </location>
</feature>
<evidence type="ECO:0000256" key="4">
    <source>
        <dbReference type="ARBA" id="ARBA00020585"/>
    </source>
</evidence>
<evidence type="ECO:0000256" key="1">
    <source>
        <dbReference type="ARBA" id="ARBA00004429"/>
    </source>
</evidence>
<sequence>MFEKDIIDSYINAYTRLAPSLNKNSFTSCKTVDEFLEELNKTDINVKPLSTKRISLGSKKINPKETKSFKQIIRAGGKENNCEWQKKVKKRRILVVFLSLFFSTILFYISASSFISNLDSNFIKYLFCVIYFILTYSASSSLFKMIVGNIISKKDNSFKKLKDDTQYKENTKIAILYPVYNEDPARVVASIMATWKGLLEIQDIDKHYDFYILSDTRSIESRILEETAIILAKKEFKNIRLYYRWRSINTNAKLGNIMDFLRRYSSLYKYMVVMDADSLMSGKAIHKIVSIAESNDQIGIIQTNPKPILRTTIFGRMLQFSCWFYGIPFFKAIRHYYLGDAFYIGHNALIRVDAFREHCVLPALDGIPPWGGKPLSHDLVEAGLMAKSGLEVWFLPEIEESYEEIPANIIAFLIRERRWMQGNLQNLRVVFGFGLKNAHRDLLIAGFMSYFSSILWFVFTFIVAITGVSFNTNYQDGVNHINIKLDTVIMLYYALILLFAPRLIGMIFVILTKEYKNFGGYIWVLLSCLFDTIFSICFAPIVMVFVMKFFIMWIKSKPIKWGNQDRGDDILPWRTCFAEFSLPMISGIVLLLWIRMSELSQLWYYNDYYNFFIPELSLNNRYLWFLPIIIALICSPLTARLSSATIRSKKFSKIFLIPEEIKQSSIITNMEIYLDKIQKKLPNFKNEREAIDFAYTDPEFFIYHYNFTFNRKVKQLPLLNNQDLGHYEILKNVFNHRKLFSYYHLNISKKNLNMGS</sequence>
<dbReference type="Proteomes" id="UP001154259">
    <property type="component" value="Unassembled WGS sequence"/>
</dbReference>
<feature type="domain" description="Glycosyltransferase 2-like" evidence="13">
    <location>
        <begin position="272"/>
        <end position="496"/>
    </location>
</feature>
<dbReference type="AlphaFoldDB" id="A0A9W4TPV4"/>
<comment type="subcellular location">
    <subcellularLocation>
        <location evidence="1">Cell inner membrane</location>
        <topology evidence="1">Multi-pass membrane protein</topology>
    </subcellularLocation>
</comment>
<feature type="transmembrane region" description="Helical" evidence="12">
    <location>
        <begin position="571"/>
        <end position="594"/>
    </location>
</feature>
<reference evidence="14" key="1">
    <citation type="submission" date="2022-10" db="EMBL/GenBank/DDBJ databases">
        <authorList>
            <person name="Botero Cardona J."/>
        </authorList>
    </citation>
    <scope>NUCLEOTIDE SEQUENCE</scope>
    <source>
        <strain evidence="14">LMG 31819</strain>
        <strain evidence="15">R-53529</strain>
    </source>
</reference>
<dbReference type="GO" id="GO:0005886">
    <property type="term" value="C:plasma membrane"/>
    <property type="evidence" value="ECO:0007669"/>
    <property type="project" value="UniProtKB-SubCell"/>
</dbReference>
<dbReference type="Proteomes" id="UP001154255">
    <property type="component" value="Unassembled WGS sequence"/>
</dbReference>
<keyword evidence="17" id="KW-1185">Reference proteome</keyword>
<dbReference type="RefSeq" id="WP_271790507.1">
    <property type="nucleotide sequence ID" value="NZ_CAMXCM010000008.1"/>
</dbReference>
<dbReference type="Pfam" id="PF13632">
    <property type="entry name" value="Glyco_trans_2_3"/>
    <property type="match status" value="1"/>
</dbReference>
<dbReference type="PANTHER" id="PTHR43867">
    <property type="entry name" value="CELLULOSE SYNTHASE CATALYTIC SUBUNIT A [UDP-FORMING]"/>
    <property type="match status" value="1"/>
</dbReference>
<evidence type="ECO:0000313" key="15">
    <source>
        <dbReference type="EMBL" id="CAI3957489.1"/>
    </source>
</evidence>
<evidence type="ECO:0000259" key="13">
    <source>
        <dbReference type="Pfam" id="PF13632"/>
    </source>
</evidence>
<keyword evidence="10 12" id="KW-1133">Transmembrane helix</keyword>
<dbReference type="PANTHER" id="PTHR43867:SF5">
    <property type="entry name" value="GLUCANS BIOSYNTHESIS GLUCOSYLTRANSFERASE H"/>
    <property type="match status" value="1"/>
</dbReference>
<evidence type="ECO:0000256" key="8">
    <source>
        <dbReference type="ARBA" id="ARBA00022679"/>
    </source>
</evidence>
<comment type="pathway">
    <text evidence="2">Glycan metabolism; osmoregulated periplasmic glucan (OPG) biosynthesis.</text>
</comment>
<evidence type="ECO:0000313" key="16">
    <source>
        <dbReference type="Proteomes" id="UP001154255"/>
    </source>
</evidence>
<gene>
    <name evidence="15" type="ORF">R53529_LOCUS2087</name>
    <name evidence="14" type="ORF">R53530_LOCUS2084</name>
</gene>
<evidence type="ECO:0000256" key="2">
    <source>
        <dbReference type="ARBA" id="ARBA00005001"/>
    </source>
</evidence>
<feature type="transmembrane region" description="Helical" evidence="12">
    <location>
        <begin position="442"/>
        <end position="470"/>
    </location>
</feature>
<dbReference type="EMBL" id="CAMXCS010000008">
    <property type="protein sequence ID" value="CAI3957489.1"/>
    <property type="molecule type" value="Genomic_DNA"/>
</dbReference>
<dbReference type="SUPFAM" id="SSF53448">
    <property type="entry name" value="Nucleotide-diphospho-sugar transferases"/>
    <property type="match status" value="1"/>
</dbReference>
<evidence type="ECO:0000313" key="14">
    <source>
        <dbReference type="EMBL" id="CAI3955319.1"/>
    </source>
</evidence>
<keyword evidence="9 12" id="KW-0812">Transmembrane</keyword>
<feature type="transmembrane region" description="Helical" evidence="12">
    <location>
        <begin position="523"/>
        <end position="551"/>
    </location>
</feature>
<evidence type="ECO:0000313" key="17">
    <source>
        <dbReference type="Proteomes" id="UP001154259"/>
    </source>
</evidence>
<keyword evidence="8" id="KW-0808">Transferase</keyword>
<keyword evidence="6" id="KW-0997">Cell inner membrane</keyword>
<evidence type="ECO:0000256" key="11">
    <source>
        <dbReference type="ARBA" id="ARBA00023136"/>
    </source>
</evidence>
<keyword evidence="5" id="KW-1003">Cell membrane</keyword>
<dbReference type="InterPro" id="IPR023298">
    <property type="entry name" value="ATPase_P-typ_TM_dom_sf"/>
</dbReference>
<comment type="caution">
    <text evidence="14">The sequence shown here is derived from an EMBL/GenBank/DDBJ whole genome shotgun (WGS) entry which is preliminary data.</text>
</comment>
<feature type="transmembrane region" description="Helical" evidence="12">
    <location>
        <begin position="122"/>
        <end position="143"/>
    </location>
</feature>
<dbReference type="NCBIfam" id="NF003958">
    <property type="entry name" value="PRK05454.2-1"/>
    <property type="match status" value="1"/>
</dbReference>
<dbReference type="GO" id="GO:0016758">
    <property type="term" value="F:hexosyltransferase activity"/>
    <property type="evidence" value="ECO:0007669"/>
    <property type="project" value="TreeGrafter"/>
</dbReference>
<feature type="transmembrane region" description="Helical" evidence="12">
    <location>
        <begin position="93"/>
        <end position="116"/>
    </location>
</feature>
<dbReference type="InterPro" id="IPR050321">
    <property type="entry name" value="Glycosyltr_2/OpgH_subfam"/>
</dbReference>
<protein>
    <recommendedName>
        <fullName evidence="4">Glucans biosynthesis glucosyltransferase H</fullName>
    </recommendedName>
</protein>
<comment type="similarity">
    <text evidence="3">Belongs to the glycosyltransferase 2 family. OpgH subfamily.</text>
</comment>
<dbReference type="Gene3D" id="3.90.550.10">
    <property type="entry name" value="Spore Coat Polysaccharide Biosynthesis Protein SpsA, Chain A"/>
    <property type="match status" value="1"/>
</dbReference>
<evidence type="ECO:0000256" key="6">
    <source>
        <dbReference type="ARBA" id="ARBA00022519"/>
    </source>
</evidence>
<dbReference type="InterPro" id="IPR001173">
    <property type="entry name" value="Glyco_trans_2-like"/>
</dbReference>
<keyword evidence="11 12" id="KW-0472">Membrane</keyword>
<dbReference type="SUPFAM" id="SSF81665">
    <property type="entry name" value="Calcium ATPase, transmembrane domain M"/>
    <property type="match status" value="1"/>
</dbReference>
<dbReference type="NCBIfam" id="NF003962">
    <property type="entry name" value="PRK05454.2-5"/>
    <property type="match status" value="1"/>
</dbReference>
<name>A0A9W4TPV4_9PROT</name>